<evidence type="ECO:0000256" key="6">
    <source>
        <dbReference type="ARBA" id="ARBA00022857"/>
    </source>
</evidence>
<dbReference type="GO" id="GO:0050661">
    <property type="term" value="F:NADP binding"/>
    <property type="evidence" value="ECO:0007669"/>
    <property type="project" value="TreeGrafter"/>
</dbReference>
<dbReference type="Proteomes" id="UP000501602">
    <property type="component" value="Chromosome"/>
</dbReference>
<dbReference type="EC" id="1.1.1.169" evidence="3"/>
<evidence type="ECO:0000256" key="8">
    <source>
        <dbReference type="ARBA" id="ARBA00032024"/>
    </source>
</evidence>
<dbReference type="RefSeq" id="WP_168659364.1">
    <property type="nucleotide sequence ID" value="NZ_CP051180.1"/>
</dbReference>
<gene>
    <name evidence="12" type="ORF">HER31_03885</name>
</gene>
<feature type="domain" description="Ketopantoate reductase C-terminal" evidence="11">
    <location>
        <begin position="192"/>
        <end position="330"/>
    </location>
</feature>
<evidence type="ECO:0000256" key="3">
    <source>
        <dbReference type="ARBA" id="ARBA00013014"/>
    </source>
</evidence>
<comment type="pathway">
    <text evidence="1">Cofactor biosynthesis; (R)-pantothenate biosynthesis; (R)-pantoate from 3-methyl-2-oxobutanoate: step 2/2.</text>
</comment>
<evidence type="ECO:0000256" key="1">
    <source>
        <dbReference type="ARBA" id="ARBA00004994"/>
    </source>
</evidence>
<dbReference type="UniPathway" id="UPA00028">
    <property type="reaction ID" value="UER00004"/>
</dbReference>
<dbReference type="NCBIfam" id="TIGR00745">
    <property type="entry name" value="apbA_panE"/>
    <property type="match status" value="1"/>
</dbReference>
<evidence type="ECO:0000313" key="13">
    <source>
        <dbReference type="Proteomes" id="UP000501602"/>
    </source>
</evidence>
<dbReference type="InterPro" id="IPR050838">
    <property type="entry name" value="Ketopantoate_reductase"/>
</dbReference>
<dbReference type="AlphaFoldDB" id="A0A6H1UAP1"/>
<dbReference type="NCBIfam" id="NF006083">
    <property type="entry name" value="PRK08229.1"/>
    <property type="match status" value="1"/>
</dbReference>
<dbReference type="InterPro" id="IPR036291">
    <property type="entry name" value="NAD(P)-bd_dom_sf"/>
</dbReference>
<sequence>MVSSKPVNIAILGAGSIGCYLGGCLAANSDATTTAISLIGRPRLQQQLQSHGLTVTDWQGRHSHIATNARHAALLQFHTTCEALAHADYILVTVKSGDTRAAGQLISRHGHTDAVVISFQNGVSNGDKLQQLLPRHTVLRGMVPFNVFSQGQGVFHCGTEGNLALQATTVEIGALLKRFASAALPIMQYDDMATVQWGKLVVNLNNAVNALAGMPLRDQLYHPVYRRIMARTIKEALVILTKAGIRPARSGKVIPALLPYVLALPTPLFAKVASAMLKIDADARSSMYEDLQLQRTTEVDFLNGEIVRLAKQHQLAAPINSTIVTLIKDAERQRQGSPMIGADSLRRLLKL</sequence>
<dbReference type="Pfam" id="PF02558">
    <property type="entry name" value="ApbA"/>
    <property type="match status" value="1"/>
</dbReference>
<name>A0A6H1UAP1_9GAMM</name>
<dbReference type="InterPro" id="IPR013328">
    <property type="entry name" value="6PGD_dom2"/>
</dbReference>
<evidence type="ECO:0000256" key="5">
    <source>
        <dbReference type="ARBA" id="ARBA00022655"/>
    </source>
</evidence>
<dbReference type="Gene3D" id="3.40.50.720">
    <property type="entry name" value="NAD(P)-binding Rossmann-like Domain"/>
    <property type="match status" value="1"/>
</dbReference>
<keyword evidence="5" id="KW-0566">Pantothenate biosynthesis</keyword>
<proteinExistence type="inferred from homology"/>
<dbReference type="KEGG" id="fes:HER31_03885"/>
<dbReference type="EMBL" id="CP051180">
    <property type="protein sequence ID" value="QIZ76104.1"/>
    <property type="molecule type" value="Genomic_DNA"/>
</dbReference>
<accession>A0A6H1UAP1</accession>
<dbReference type="Pfam" id="PF08546">
    <property type="entry name" value="ApbA_C"/>
    <property type="match status" value="1"/>
</dbReference>
<dbReference type="InterPro" id="IPR003710">
    <property type="entry name" value="ApbA"/>
</dbReference>
<evidence type="ECO:0000256" key="2">
    <source>
        <dbReference type="ARBA" id="ARBA00007870"/>
    </source>
</evidence>
<dbReference type="SUPFAM" id="SSF51735">
    <property type="entry name" value="NAD(P)-binding Rossmann-fold domains"/>
    <property type="match status" value="1"/>
</dbReference>
<dbReference type="GO" id="GO:0008677">
    <property type="term" value="F:2-dehydropantoate 2-reductase activity"/>
    <property type="evidence" value="ECO:0007669"/>
    <property type="project" value="UniProtKB-EC"/>
</dbReference>
<comment type="catalytic activity">
    <reaction evidence="9">
        <text>(R)-pantoate + NADP(+) = 2-dehydropantoate + NADPH + H(+)</text>
        <dbReference type="Rhea" id="RHEA:16233"/>
        <dbReference type="ChEBI" id="CHEBI:11561"/>
        <dbReference type="ChEBI" id="CHEBI:15378"/>
        <dbReference type="ChEBI" id="CHEBI:15980"/>
        <dbReference type="ChEBI" id="CHEBI:57783"/>
        <dbReference type="ChEBI" id="CHEBI:58349"/>
        <dbReference type="EC" id="1.1.1.169"/>
    </reaction>
</comment>
<evidence type="ECO:0000313" key="12">
    <source>
        <dbReference type="EMBL" id="QIZ76104.1"/>
    </source>
</evidence>
<keyword evidence="6" id="KW-0521">NADP</keyword>
<dbReference type="GO" id="GO:0015940">
    <property type="term" value="P:pantothenate biosynthetic process"/>
    <property type="evidence" value="ECO:0007669"/>
    <property type="project" value="UniProtKB-UniPathway"/>
</dbReference>
<dbReference type="PANTHER" id="PTHR43765:SF2">
    <property type="entry name" value="2-DEHYDROPANTOATE 2-REDUCTASE"/>
    <property type="match status" value="1"/>
</dbReference>
<comment type="similarity">
    <text evidence="2">Belongs to the ketopantoate reductase family.</text>
</comment>
<evidence type="ECO:0000259" key="10">
    <source>
        <dbReference type="Pfam" id="PF02558"/>
    </source>
</evidence>
<evidence type="ECO:0000256" key="7">
    <source>
        <dbReference type="ARBA" id="ARBA00023002"/>
    </source>
</evidence>
<keyword evidence="13" id="KW-1185">Reference proteome</keyword>
<dbReference type="GO" id="GO:0005737">
    <property type="term" value="C:cytoplasm"/>
    <property type="evidence" value="ECO:0007669"/>
    <property type="project" value="TreeGrafter"/>
</dbReference>
<dbReference type="PANTHER" id="PTHR43765">
    <property type="entry name" value="2-DEHYDROPANTOATE 2-REDUCTASE-RELATED"/>
    <property type="match status" value="1"/>
</dbReference>
<feature type="domain" description="Ketopantoate reductase N-terminal" evidence="10">
    <location>
        <begin position="9"/>
        <end position="166"/>
    </location>
</feature>
<dbReference type="InterPro" id="IPR008927">
    <property type="entry name" value="6-PGluconate_DH-like_C_sf"/>
</dbReference>
<dbReference type="InterPro" id="IPR013752">
    <property type="entry name" value="KPA_reductase"/>
</dbReference>
<evidence type="ECO:0000259" key="11">
    <source>
        <dbReference type="Pfam" id="PF08546"/>
    </source>
</evidence>
<dbReference type="InterPro" id="IPR013332">
    <property type="entry name" value="KPR_N"/>
</dbReference>
<keyword evidence="7 12" id="KW-0560">Oxidoreductase</keyword>
<reference evidence="12 13" key="1">
    <citation type="submission" date="2020-04" db="EMBL/GenBank/DDBJ databases">
        <title>Ferrimonas sp. S7 isolated from sea water.</title>
        <authorList>
            <person name="Bae S.S."/>
            <person name="Baek K."/>
        </authorList>
    </citation>
    <scope>NUCLEOTIDE SEQUENCE [LARGE SCALE GENOMIC DNA]</scope>
    <source>
        <strain evidence="12 13">S7</strain>
    </source>
</reference>
<evidence type="ECO:0000256" key="9">
    <source>
        <dbReference type="ARBA" id="ARBA00048793"/>
    </source>
</evidence>
<organism evidence="12 13">
    <name type="scientific">Ferrimonas lipolytica</name>
    <dbReference type="NCBI Taxonomy" id="2724191"/>
    <lineage>
        <taxon>Bacteria</taxon>
        <taxon>Pseudomonadati</taxon>
        <taxon>Pseudomonadota</taxon>
        <taxon>Gammaproteobacteria</taxon>
        <taxon>Alteromonadales</taxon>
        <taxon>Ferrimonadaceae</taxon>
        <taxon>Ferrimonas</taxon>
    </lineage>
</organism>
<dbReference type="SUPFAM" id="SSF48179">
    <property type="entry name" value="6-phosphogluconate dehydrogenase C-terminal domain-like"/>
    <property type="match status" value="1"/>
</dbReference>
<protein>
    <recommendedName>
        <fullName evidence="4">2-dehydropantoate 2-reductase</fullName>
        <ecNumber evidence="3">1.1.1.169</ecNumber>
    </recommendedName>
    <alternativeName>
        <fullName evidence="8">Ketopantoate reductase</fullName>
    </alternativeName>
</protein>
<dbReference type="Gene3D" id="1.10.1040.10">
    <property type="entry name" value="N-(1-d-carboxylethyl)-l-norvaline Dehydrogenase, domain 2"/>
    <property type="match status" value="1"/>
</dbReference>
<dbReference type="PROSITE" id="PS51257">
    <property type="entry name" value="PROKAR_LIPOPROTEIN"/>
    <property type="match status" value="1"/>
</dbReference>
<evidence type="ECO:0000256" key="4">
    <source>
        <dbReference type="ARBA" id="ARBA00019465"/>
    </source>
</evidence>